<protein>
    <submittedName>
        <fullName evidence="2">Uncharacterized protein</fullName>
    </submittedName>
</protein>
<dbReference type="Gramene" id="OE9A078632T1">
    <property type="protein sequence ID" value="OE9A078632C1"/>
    <property type="gene ID" value="OE9A078632"/>
</dbReference>
<feature type="compositionally biased region" description="Low complexity" evidence="1">
    <location>
        <begin position="158"/>
        <end position="167"/>
    </location>
</feature>
<comment type="caution">
    <text evidence="2">The sequence shown here is derived from an EMBL/GenBank/DDBJ whole genome shotgun (WGS) entry which is preliminary data.</text>
</comment>
<evidence type="ECO:0000256" key="1">
    <source>
        <dbReference type="SAM" id="MobiDB-lite"/>
    </source>
</evidence>
<organism evidence="2 3">
    <name type="scientific">Olea europaea subsp. europaea</name>
    <dbReference type="NCBI Taxonomy" id="158383"/>
    <lineage>
        <taxon>Eukaryota</taxon>
        <taxon>Viridiplantae</taxon>
        <taxon>Streptophyta</taxon>
        <taxon>Embryophyta</taxon>
        <taxon>Tracheophyta</taxon>
        <taxon>Spermatophyta</taxon>
        <taxon>Magnoliopsida</taxon>
        <taxon>eudicotyledons</taxon>
        <taxon>Gunneridae</taxon>
        <taxon>Pentapetalae</taxon>
        <taxon>asterids</taxon>
        <taxon>lamiids</taxon>
        <taxon>Lamiales</taxon>
        <taxon>Oleaceae</taxon>
        <taxon>Oleeae</taxon>
        <taxon>Olea</taxon>
    </lineage>
</organism>
<evidence type="ECO:0000313" key="2">
    <source>
        <dbReference type="EMBL" id="CAA3006394.1"/>
    </source>
</evidence>
<dbReference type="Proteomes" id="UP000594638">
    <property type="component" value="Unassembled WGS sequence"/>
</dbReference>
<accession>A0A8S0TKG8</accession>
<feature type="region of interest" description="Disordered" evidence="1">
    <location>
        <begin position="201"/>
        <end position="247"/>
    </location>
</feature>
<feature type="compositionally biased region" description="Low complexity" evidence="1">
    <location>
        <begin position="217"/>
        <end position="232"/>
    </location>
</feature>
<evidence type="ECO:0000313" key="3">
    <source>
        <dbReference type="Proteomes" id="UP000594638"/>
    </source>
</evidence>
<keyword evidence="3" id="KW-1185">Reference proteome</keyword>
<dbReference type="EMBL" id="CACTIH010007260">
    <property type="protein sequence ID" value="CAA3006394.1"/>
    <property type="molecule type" value="Genomic_DNA"/>
</dbReference>
<feature type="region of interest" description="Disordered" evidence="1">
    <location>
        <begin position="136"/>
        <end position="186"/>
    </location>
</feature>
<dbReference type="AlphaFoldDB" id="A0A8S0TKG8"/>
<gene>
    <name evidence="2" type="ORF">OLEA9_A078632</name>
</gene>
<proteinExistence type="predicted"/>
<reference evidence="2 3" key="1">
    <citation type="submission" date="2019-12" db="EMBL/GenBank/DDBJ databases">
        <authorList>
            <person name="Alioto T."/>
            <person name="Alioto T."/>
            <person name="Gomez Garrido J."/>
        </authorList>
    </citation>
    <scope>NUCLEOTIDE SEQUENCE [LARGE SCALE GENOMIC DNA]</scope>
</reference>
<name>A0A8S0TKG8_OLEEU</name>
<sequence>MSAANRLAAGYNQQRGRNQQVALQLAGDDAHAALVQQHNQEGTSTSDEQLLANELSLFDSLQSSYSHLIELSSQLGSSGGPAFAPTELLADFSASSSASRNQFLFSLNEGEEEEEDDDELQDEFLQDAQLFGASWPLPQPAAAGLEPARGPRGRSKRAAGASAVAPKHAGHAPEGRRSPSSLSAGSASNWSICSSSQLSLASSGSPTAGRGHIAPHLAGPNQQQQQVALAGSSSGGGSQTRSGLSNQWPQVPSYVQQVPGDEFEPSSEGFQNFKIRGASECRRARNWISHNLKARARKIIFSGKGSREILISARRLLARVAGGSGGGGWPFA</sequence>